<dbReference type="Gene3D" id="2.130.10.30">
    <property type="entry name" value="Regulator of chromosome condensation 1/beta-lactamase-inhibitor protein II"/>
    <property type="match status" value="1"/>
</dbReference>
<dbReference type="SUPFAM" id="SSF50985">
    <property type="entry name" value="RCC1/BLIP-II"/>
    <property type="match status" value="1"/>
</dbReference>
<dbReference type="PANTHER" id="PTHR22872:SF3">
    <property type="entry name" value="RCC1 AND BTB DOMAIN CONTAINING PROTEIN 2"/>
    <property type="match status" value="1"/>
</dbReference>
<dbReference type="Proteomes" id="UP000314294">
    <property type="component" value="Unassembled WGS sequence"/>
</dbReference>
<sequence length="264" mass="29263">MALSIDNVFLVARCIEVFALGTNCSGCLGLGDLQSTIEPRRIDVLCGKKIVSLSYGTGPHVVITTTDGEVFAWGHNGYSQLGNGTTNHGLTPALVSTNLLSKRVTEVACGSHHTIALTIDGEVACHQLCEHFRALLNETDEDAIEIHQFSYLVYRAFLEYLYTDTINLPPEDAVGLLDLATYYRETRLKRLCQETIKRGITEENAITLLSAAVKYEARDLEEFCFKFCVNHLTAVTQTQAFADMDHDLLKNFISKASRYGAFKN</sequence>
<accession>A0A4Z2G2A0</accession>
<evidence type="ECO:0000256" key="1">
    <source>
        <dbReference type="ARBA" id="ARBA00022737"/>
    </source>
</evidence>
<dbReference type="Pfam" id="PF07707">
    <property type="entry name" value="BACK"/>
    <property type="match status" value="1"/>
</dbReference>
<dbReference type="InterPro" id="IPR000408">
    <property type="entry name" value="Reg_chr_condens"/>
</dbReference>
<evidence type="ECO:0000256" key="2">
    <source>
        <dbReference type="PROSITE-ProRule" id="PRU00235"/>
    </source>
</evidence>
<keyword evidence="1" id="KW-0677">Repeat</keyword>
<dbReference type="Pfam" id="PF00415">
    <property type="entry name" value="RCC1"/>
    <property type="match status" value="2"/>
</dbReference>
<feature type="repeat" description="RCC1" evidence="2">
    <location>
        <begin position="68"/>
        <end position="120"/>
    </location>
</feature>
<proteinExistence type="predicted"/>
<dbReference type="InterPro" id="IPR000210">
    <property type="entry name" value="BTB/POZ_dom"/>
</dbReference>
<dbReference type="InterPro" id="IPR011705">
    <property type="entry name" value="BACK"/>
</dbReference>
<dbReference type="Gene3D" id="3.30.710.10">
    <property type="entry name" value="Potassium Channel Kv1.1, Chain A"/>
    <property type="match status" value="1"/>
</dbReference>
<dbReference type="EMBL" id="SRLO01000731">
    <property type="protein sequence ID" value="TNN47637.1"/>
    <property type="molecule type" value="Genomic_DNA"/>
</dbReference>
<protein>
    <submittedName>
        <fullName evidence="4">RCC1 and BTB domain-containing protein 2</fullName>
    </submittedName>
</protein>
<reference evidence="4 5" key="1">
    <citation type="submission" date="2019-03" db="EMBL/GenBank/DDBJ databases">
        <title>First draft genome of Liparis tanakae, snailfish: a comprehensive survey of snailfish specific genes.</title>
        <authorList>
            <person name="Kim W."/>
            <person name="Song I."/>
            <person name="Jeong J.-H."/>
            <person name="Kim D."/>
            <person name="Kim S."/>
            <person name="Ryu S."/>
            <person name="Song J.Y."/>
            <person name="Lee S.K."/>
        </authorList>
    </citation>
    <scope>NUCLEOTIDE SEQUENCE [LARGE SCALE GENOMIC DNA]</scope>
    <source>
        <tissue evidence="4">Muscle</tissue>
    </source>
</reference>
<keyword evidence="5" id="KW-1185">Reference proteome</keyword>
<gene>
    <name evidence="4" type="primary">RCBTB2_1</name>
    <name evidence="4" type="ORF">EYF80_042167</name>
</gene>
<evidence type="ECO:0000313" key="4">
    <source>
        <dbReference type="EMBL" id="TNN47637.1"/>
    </source>
</evidence>
<dbReference type="SUPFAM" id="SSF54695">
    <property type="entry name" value="POZ domain"/>
    <property type="match status" value="1"/>
</dbReference>
<dbReference type="InterPro" id="IPR051625">
    <property type="entry name" value="Signaling_Regulatory_Domain"/>
</dbReference>
<comment type="caution">
    <text evidence="4">The sequence shown here is derived from an EMBL/GenBank/DDBJ whole genome shotgun (WGS) entry which is preliminary data.</text>
</comment>
<dbReference type="CDD" id="cd18529">
    <property type="entry name" value="BACK_RCBTB2"/>
    <property type="match status" value="1"/>
</dbReference>
<feature type="repeat" description="RCC1" evidence="2">
    <location>
        <begin position="15"/>
        <end position="66"/>
    </location>
</feature>
<name>A0A4Z2G2A0_9TELE</name>
<dbReference type="SMART" id="SM00225">
    <property type="entry name" value="BTB"/>
    <property type="match status" value="1"/>
</dbReference>
<dbReference type="AlphaFoldDB" id="A0A4Z2G2A0"/>
<dbReference type="Pfam" id="PF00651">
    <property type="entry name" value="BTB"/>
    <property type="match status" value="1"/>
</dbReference>
<dbReference type="PANTHER" id="PTHR22872">
    <property type="entry name" value="BTK-BINDING PROTEIN-RELATED"/>
    <property type="match status" value="1"/>
</dbReference>
<dbReference type="PROSITE" id="PS00626">
    <property type="entry name" value="RCC1_2"/>
    <property type="match status" value="1"/>
</dbReference>
<feature type="domain" description="BTB" evidence="3">
    <location>
        <begin position="113"/>
        <end position="200"/>
    </location>
</feature>
<dbReference type="InterPro" id="IPR009091">
    <property type="entry name" value="RCC1/BLIP-II"/>
</dbReference>
<evidence type="ECO:0000259" key="3">
    <source>
        <dbReference type="SMART" id="SM00225"/>
    </source>
</evidence>
<evidence type="ECO:0000313" key="5">
    <source>
        <dbReference type="Proteomes" id="UP000314294"/>
    </source>
</evidence>
<dbReference type="OrthoDB" id="16281at2759"/>
<dbReference type="Gene3D" id="1.25.40.420">
    <property type="match status" value="1"/>
</dbReference>
<dbReference type="PROSITE" id="PS50012">
    <property type="entry name" value="RCC1_3"/>
    <property type="match status" value="2"/>
</dbReference>
<dbReference type="InterPro" id="IPR011333">
    <property type="entry name" value="SKP1/BTB/POZ_sf"/>
</dbReference>
<organism evidence="4 5">
    <name type="scientific">Liparis tanakae</name>
    <name type="common">Tanaka's snailfish</name>
    <dbReference type="NCBI Taxonomy" id="230148"/>
    <lineage>
        <taxon>Eukaryota</taxon>
        <taxon>Metazoa</taxon>
        <taxon>Chordata</taxon>
        <taxon>Craniata</taxon>
        <taxon>Vertebrata</taxon>
        <taxon>Euteleostomi</taxon>
        <taxon>Actinopterygii</taxon>
        <taxon>Neopterygii</taxon>
        <taxon>Teleostei</taxon>
        <taxon>Neoteleostei</taxon>
        <taxon>Acanthomorphata</taxon>
        <taxon>Eupercaria</taxon>
        <taxon>Perciformes</taxon>
        <taxon>Cottioidei</taxon>
        <taxon>Cottales</taxon>
        <taxon>Liparidae</taxon>
        <taxon>Liparis</taxon>
    </lineage>
</organism>